<dbReference type="AlphaFoldDB" id="A0A645GHY3"/>
<reference evidence="1" key="1">
    <citation type="submission" date="2019-08" db="EMBL/GenBank/DDBJ databases">
        <authorList>
            <person name="Kucharzyk K."/>
            <person name="Murdoch R.W."/>
            <person name="Higgins S."/>
            <person name="Loffler F."/>
        </authorList>
    </citation>
    <scope>NUCLEOTIDE SEQUENCE</scope>
</reference>
<gene>
    <name evidence="1" type="ORF">SDC9_170721</name>
</gene>
<organism evidence="1">
    <name type="scientific">bioreactor metagenome</name>
    <dbReference type="NCBI Taxonomy" id="1076179"/>
    <lineage>
        <taxon>unclassified sequences</taxon>
        <taxon>metagenomes</taxon>
        <taxon>ecological metagenomes</taxon>
    </lineage>
</organism>
<accession>A0A645GHY3</accession>
<evidence type="ECO:0000313" key="1">
    <source>
        <dbReference type="EMBL" id="MPN23333.1"/>
    </source>
</evidence>
<sequence length="116" mass="13380">MTDKREGPTALHALQGTDKALVFHDLFVQLERRDSEDLHDDMRDLLDDMDILTKALKTFEFEFQTWAMADPSKGDEKLLAELGVKQNGAYLLPMIRNYFDTIKLNARILSLHLSEK</sequence>
<dbReference type="EMBL" id="VSSQ01071811">
    <property type="protein sequence ID" value="MPN23333.1"/>
    <property type="molecule type" value="Genomic_DNA"/>
</dbReference>
<protein>
    <submittedName>
        <fullName evidence="1">Uncharacterized protein</fullName>
    </submittedName>
</protein>
<proteinExistence type="predicted"/>
<name>A0A645GHY3_9ZZZZ</name>
<comment type="caution">
    <text evidence="1">The sequence shown here is derived from an EMBL/GenBank/DDBJ whole genome shotgun (WGS) entry which is preliminary data.</text>
</comment>